<sequence>MSAEPSNPSGDPETPGIRETSESAGAPAQKQRQRSLPMFTEVIIALIAVALVQTFLIKPFGVPSQSMENTLQIGDRIVVNRLDDDVRAGDVIVFGHGETWQAKELPPADNLLLKGIRAFGDLTGIGPSSTSYTVKRVIGTPGQRVACCTDVGAVTVDGKPLTEPYVFEDLPFVPGIQDCTTSPRSVRCFPEITVPSENLLVLGDHRSQSADSVVGCRGVTQGQECAKFVPMERVIGPVVGRFWPLSAFGSLPHGN</sequence>
<dbReference type="Gene3D" id="2.10.109.10">
    <property type="entry name" value="Umud Fragment, subunit A"/>
    <property type="match status" value="1"/>
</dbReference>
<dbReference type="RefSeq" id="WP_246196804.1">
    <property type="nucleotide sequence ID" value="NZ_BAABFX010000026.1"/>
</dbReference>
<dbReference type="PRINTS" id="PR00727">
    <property type="entry name" value="LEADERPTASE"/>
</dbReference>
<evidence type="ECO:0000313" key="10">
    <source>
        <dbReference type="Proteomes" id="UP001500390"/>
    </source>
</evidence>
<feature type="transmembrane region" description="Helical" evidence="6">
    <location>
        <begin position="38"/>
        <end position="57"/>
    </location>
</feature>
<dbReference type="InterPro" id="IPR000223">
    <property type="entry name" value="Pept_S26A_signal_pept_1"/>
</dbReference>
<keyword evidence="6" id="KW-1133">Transmembrane helix</keyword>
<comment type="subcellular location">
    <subcellularLocation>
        <location evidence="2">Cell membrane</location>
        <topology evidence="2">Single-pass type II membrane protein</topology>
    </subcellularLocation>
    <subcellularLocation>
        <location evidence="6">Membrane</location>
        <topology evidence="6">Single-pass type II membrane protein</topology>
    </subcellularLocation>
</comment>
<reference evidence="10" key="1">
    <citation type="journal article" date="2019" name="Int. J. Syst. Evol. Microbiol.">
        <title>The Global Catalogue of Microorganisms (GCM) 10K type strain sequencing project: providing services to taxonomists for standard genome sequencing and annotation.</title>
        <authorList>
            <consortium name="The Broad Institute Genomics Platform"/>
            <consortium name="The Broad Institute Genome Sequencing Center for Infectious Disease"/>
            <person name="Wu L."/>
            <person name="Ma J."/>
        </authorList>
    </citation>
    <scope>NUCLEOTIDE SEQUENCE [LARGE SCALE GENOMIC DNA]</scope>
    <source>
        <strain evidence="10">JCM 17738</strain>
    </source>
</reference>
<comment type="similarity">
    <text evidence="3 6">Belongs to the peptidase S26 family.</text>
</comment>
<proteinExistence type="inferred from homology"/>
<feature type="region of interest" description="Disordered" evidence="7">
    <location>
        <begin position="1"/>
        <end position="32"/>
    </location>
</feature>
<comment type="catalytic activity">
    <reaction evidence="1 6">
        <text>Cleavage of hydrophobic, N-terminal signal or leader sequences from secreted and periplasmic proteins.</text>
        <dbReference type="EC" id="3.4.21.89"/>
    </reaction>
</comment>
<organism evidence="9 10">
    <name type="scientific">Ornithinibacter aureus</name>
    <dbReference type="NCBI Taxonomy" id="622664"/>
    <lineage>
        <taxon>Bacteria</taxon>
        <taxon>Bacillati</taxon>
        <taxon>Actinomycetota</taxon>
        <taxon>Actinomycetes</taxon>
        <taxon>Micrococcales</taxon>
        <taxon>Intrasporangiaceae</taxon>
        <taxon>Ornithinibacter</taxon>
    </lineage>
</organism>
<dbReference type="PANTHER" id="PTHR43390:SF1">
    <property type="entry name" value="CHLOROPLAST PROCESSING PEPTIDASE"/>
    <property type="match status" value="1"/>
</dbReference>
<evidence type="ECO:0000256" key="2">
    <source>
        <dbReference type="ARBA" id="ARBA00004401"/>
    </source>
</evidence>
<dbReference type="EMBL" id="BAABFX010000026">
    <property type="protein sequence ID" value="GAA4395405.1"/>
    <property type="molecule type" value="Genomic_DNA"/>
</dbReference>
<evidence type="ECO:0000256" key="7">
    <source>
        <dbReference type="SAM" id="MobiDB-lite"/>
    </source>
</evidence>
<evidence type="ECO:0000313" key="9">
    <source>
        <dbReference type="EMBL" id="GAA4395405.1"/>
    </source>
</evidence>
<evidence type="ECO:0000256" key="3">
    <source>
        <dbReference type="ARBA" id="ARBA00009370"/>
    </source>
</evidence>
<evidence type="ECO:0000259" key="8">
    <source>
        <dbReference type="Pfam" id="PF10502"/>
    </source>
</evidence>
<evidence type="ECO:0000256" key="5">
    <source>
        <dbReference type="ARBA" id="ARBA00022801"/>
    </source>
</evidence>
<dbReference type="Proteomes" id="UP001500390">
    <property type="component" value="Unassembled WGS sequence"/>
</dbReference>
<keyword evidence="10" id="KW-1185">Reference proteome</keyword>
<comment type="caution">
    <text evidence="9">The sequence shown here is derived from an EMBL/GenBank/DDBJ whole genome shotgun (WGS) entry which is preliminary data.</text>
</comment>
<dbReference type="InterPro" id="IPR019758">
    <property type="entry name" value="Pept_S26A_signal_pept_1_CS"/>
</dbReference>
<feature type="domain" description="Peptidase S26" evidence="8">
    <location>
        <begin position="40"/>
        <end position="243"/>
    </location>
</feature>
<dbReference type="PROSITE" id="PS00761">
    <property type="entry name" value="SPASE_I_3"/>
    <property type="match status" value="1"/>
</dbReference>
<evidence type="ECO:0000256" key="6">
    <source>
        <dbReference type="RuleBase" id="RU362042"/>
    </source>
</evidence>
<name>A0ABP8JSF1_9MICO</name>
<dbReference type="NCBIfam" id="TIGR02227">
    <property type="entry name" value="sigpep_I_bact"/>
    <property type="match status" value="1"/>
</dbReference>
<dbReference type="InterPro" id="IPR019533">
    <property type="entry name" value="Peptidase_S26"/>
</dbReference>
<dbReference type="PANTHER" id="PTHR43390">
    <property type="entry name" value="SIGNAL PEPTIDASE I"/>
    <property type="match status" value="1"/>
</dbReference>
<dbReference type="Pfam" id="PF10502">
    <property type="entry name" value="Peptidase_S26"/>
    <property type="match status" value="1"/>
</dbReference>
<accession>A0ABP8JSF1</accession>
<evidence type="ECO:0000256" key="1">
    <source>
        <dbReference type="ARBA" id="ARBA00000677"/>
    </source>
</evidence>
<evidence type="ECO:0000256" key="4">
    <source>
        <dbReference type="ARBA" id="ARBA00013208"/>
    </source>
</evidence>
<gene>
    <name evidence="9" type="ORF">GCM10023153_17380</name>
</gene>
<keyword evidence="6" id="KW-0812">Transmembrane</keyword>
<keyword evidence="5 6" id="KW-0378">Hydrolase</keyword>
<dbReference type="InterPro" id="IPR036286">
    <property type="entry name" value="LexA/Signal_pep-like_sf"/>
</dbReference>
<dbReference type="EC" id="3.4.21.89" evidence="4 6"/>
<protein>
    <recommendedName>
        <fullName evidence="4 6">Signal peptidase I</fullName>
        <ecNumber evidence="4 6">3.4.21.89</ecNumber>
    </recommendedName>
</protein>
<keyword evidence="6" id="KW-0472">Membrane</keyword>
<dbReference type="CDD" id="cd06462">
    <property type="entry name" value="Peptidase_S24_S26"/>
    <property type="match status" value="1"/>
</dbReference>
<dbReference type="SUPFAM" id="SSF51306">
    <property type="entry name" value="LexA/Signal peptidase"/>
    <property type="match status" value="1"/>
</dbReference>
<keyword evidence="6" id="KW-0645">Protease</keyword>